<protein>
    <recommendedName>
        <fullName evidence="1">DUF4325 domain-containing protein</fullName>
    </recommendedName>
</protein>
<feature type="domain" description="DUF4325" evidence="1">
    <location>
        <begin position="28"/>
        <end position="97"/>
    </location>
</feature>
<dbReference type="Proteomes" id="UP000095576">
    <property type="component" value="Unassembled WGS sequence"/>
</dbReference>
<dbReference type="AlphaFoldDB" id="A0A174S7W8"/>
<reference evidence="2 3" key="1">
    <citation type="submission" date="2015-09" db="EMBL/GenBank/DDBJ databases">
        <authorList>
            <consortium name="Pathogen Informatics"/>
        </authorList>
    </citation>
    <scope>NUCLEOTIDE SEQUENCE [LARGE SCALE GENOMIC DNA]</scope>
    <source>
        <strain evidence="2 3">2789STDY5834899</strain>
    </source>
</reference>
<sequence>MNKDIIIKIATDFSRIPGARYPEEGDYSGQEFRQNVLHPALKKAIEMNVKLIVDLDGTAGLGTSFLEESFGGLIRRDHINYNILKQTLIIISDEDPDYKEEVDNYIEDAYEKEQNH</sequence>
<dbReference type="RefSeq" id="WP_005785662.1">
    <property type="nucleotide sequence ID" value="NZ_CZAP01000016.1"/>
</dbReference>
<evidence type="ECO:0000259" key="1">
    <source>
        <dbReference type="Pfam" id="PF14213"/>
    </source>
</evidence>
<accession>A0A174S7W8</accession>
<evidence type="ECO:0000313" key="3">
    <source>
        <dbReference type="Proteomes" id="UP000095576"/>
    </source>
</evidence>
<dbReference type="Pfam" id="PF14213">
    <property type="entry name" value="DUF4325"/>
    <property type="match status" value="1"/>
</dbReference>
<dbReference type="InterPro" id="IPR025474">
    <property type="entry name" value="DUF4325"/>
</dbReference>
<gene>
    <name evidence="2" type="ORF">ERS852511_03671</name>
</gene>
<evidence type="ECO:0000313" key="2">
    <source>
        <dbReference type="EMBL" id="CUP92441.1"/>
    </source>
</evidence>
<proteinExistence type="predicted"/>
<name>A0A174S7W8_BACT4</name>
<organism evidence="2 3">
    <name type="scientific">Bacteroides thetaiotaomicron</name>
    <dbReference type="NCBI Taxonomy" id="818"/>
    <lineage>
        <taxon>Bacteria</taxon>
        <taxon>Pseudomonadati</taxon>
        <taxon>Bacteroidota</taxon>
        <taxon>Bacteroidia</taxon>
        <taxon>Bacteroidales</taxon>
        <taxon>Bacteroidaceae</taxon>
        <taxon>Bacteroides</taxon>
    </lineage>
</organism>
<dbReference type="EMBL" id="CZAP01000016">
    <property type="protein sequence ID" value="CUP92441.1"/>
    <property type="molecule type" value="Genomic_DNA"/>
</dbReference>